<evidence type="ECO:0000256" key="3">
    <source>
        <dbReference type="SAM" id="SignalP"/>
    </source>
</evidence>
<feature type="compositionally biased region" description="Polar residues" evidence="1">
    <location>
        <begin position="448"/>
        <end position="457"/>
    </location>
</feature>
<evidence type="ECO:0000313" key="5">
    <source>
        <dbReference type="EMBL" id="VFJ87020.1"/>
    </source>
</evidence>
<feature type="region of interest" description="Disordered" evidence="1">
    <location>
        <begin position="396"/>
        <end position="462"/>
    </location>
</feature>
<dbReference type="InterPro" id="IPR038440">
    <property type="entry name" value="FimV_C_sf"/>
</dbReference>
<proteinExistence type="predicted"/>
<name>A0A450U6A2_9GAMM</name>
<feature type="compositionally biased region" description="Basic and acidic residues" evidence="1">
    <location>
        <begin position="396"/>
        <end position="407"/>
    </location>
</feature>
<evidence type="ECO:0000256" key="2">
    <source>
        <dbReference type="SAM" id="Phobius"/>
    </source>
</evidence>
<feature type="signal peptide" evidence="3">
    <location>
        <begin position="1"/>
        <end position="21"/>
    </location>
</feature>
<dbReference type="EMBL" id="CAADFH010000001">
    <property type="protein sequence ID" value="VFJ87020.1"/>
    <property type="molecule type" value="Genomic_DNA"/>
</dbReference>
<accession>A0A450U6A2</accession>
<feature type="compositionally biased region" description="Basic and acidic residues" evidence="1">
    <location>
        <begin position="428"/>
        <end position="444"/>
    </location>
</feature>
<gene>
    <name evidence="5" type="ORF">BECKLFY1418A_GA0070994_100118</name>
</gene>
<feature type="transmembrane region" description="Helical" evidence="2">
    <location>
        <begin position="509"/>
        <end position="531"/>
    </location>
</feature>
<protein>
    <submittedName>
        <fullName evidence="5">FimV N-terminal domain-containing protein</fullName>
    </submittedName>
</protein>
<feature type="domain" description="FimV N-terminal" evidence="4">
    <location>
        <begin position="22"/>
        <end position="129"/>
    </location>
</feature>
<feature type="compositionally biased region" description="Basic and acidic residues" evidence="1">
    <location>
        <begin position="634"/>
        <end position="644"/>
    </location>
</feature>
<feature type="region of interest" description="Disordered" evidence="1">
    <location>
        <begin position="154"/>
        <end position="193"/>
    </location>
</feature>
<dbReference type="NCBIfam" id="TIGR03505">
    <property type="entry name" value="FimV_core"/>
    <property type="match status" value="1"/>
</dbReference>
<evidence type="ECO:0000259" key="4">
    <source>
        <dbReference type="Pfam" id="PF25800"/>
    </source>
</evidence>
<dbReference type="InterPro" id="IPR020011">
    <property type="entry name" value="FimV_C"/>
</dbReference>
<dbReference type="InterPro" id="IPR057840">
    <property type="entry name" value="FimV_N"/>
</dbReference>
<feature type="region of interest" description="Disordered" evidence="1">
    <location>
        <begin position="542"/>
        <end position="691"/>
    </location>
</feature>
<reference evidence="5" key="1">
    <citation type="submission" date="2019-02" db="EMBL/GenBank/DDBJ databases">
        <authorList>
            <person name="Gruber-Vodicka R. H."/>
            <person name="Seah K. B. B."/>
        </authorList>
    </citation>
    <scope>NUCLEOTIDE SEQUENCE</scope>
    <source>
        <strain evidence="5">BECK_M6</strain>
    </source>
</reference>
<feature type="compositionally biased region" description="Low complexity" evidence="1">
    <location>
        <begin position="154"/>
        <end position="177"/>
    </location>
</feature>
<sequence>MRKSILTLFLLLFIPTTSVQALALADIDLSSGLDEPLDARIPLRALQATDMETIRVKLADTEHFTRANLERLPILGSLRFKAVQNPDGTAHIGITTDDAINEPFLSFIVEVNWSRGRILREYTLLLDPPTYTGAASTVVKEVEASVDEVTATATAAAPASKTTASATTRTAPPTTSPVMVDERPEGADTSRYYGPVASQDTLWSLANRLRPNKSVSIEQMMLALQQHNPEAFLQNNINALRAGSILRIPDPGNTTTIPQNKALTEVKRQHTAWENFRQKLAANPTAVPSGTPLPSAETKSVSTETERFGRIEILSAGTAVEGVGQTEKDGTRKLHAEIALAKEEIDAKGRENKELRARLTEAEDLIKEFVHLMEIQSDEINALKKKLAETESKIALESDRAEPRPTESELEALTASQVTSKEEETEDPAPKMEKTAETAKRHAPDSPSVISEPSASAETVAPVKPSFAETAETAALEPDAELDPKPDSKSEEALVVDRIDNDLIDNNDLVIIVVVAGIGGILILFGGRILWLRRRREIAEVEESTNARGTITEPTVSEGDGAGAPPSLEPVDSKKASFQKALPEQKERSKFEKAPRPGTRFDTASPMEGPVSSALGPRPGISETDDATPNIELDAARKTDDEKSIATSKPSSAKAPSPMERFDPVDSGFSEPLPPPAKVTETKSTEGENLDLDFGFDLDVETSHESPAKKDNKAQIPEFPFADMSDTTIDEMQTKLDLAQAYIDMGDAEGARNILDKVLEEGSQAHQDIARELLEKLD</sequence>
<dbReference type="Gene3D" id="1.20.58.2200">
    <property type="match status" value="1"/>
</dbReference>
<feature type="compositionally biased region" description="Polar residues" evidence="1">
    <location>
        <begin position="544"/>
        <end position="555"/>
    </location>
</feature>
<feature type="region of interest" description="Disordered" evidence="1">
    <location>
        <begin position="283"/>
        <end position="304"/>
    </location>
</feature>
<feature type="chain" id="PRO_5019088594" evidence="3">
    <location>
        <begin position="22"/>
        <end position="778"/>
    </location>
</feature>
<dbReference type="Pfam" id="PF25800">
    <property type="entry name" value="FimV_N"/>
    <property type="match status" value="1"/>
</dbReference>
<dbReference type="NCBIfam" id="TIGR03504">
    <property type="entry name" value="FimV_Cterm"/>
    <property type="match status" value="1"/>
</dbReference>
<dbReference type="InterPro" id="IPR020012">
    <property type="entry name" value="LysM_FimV"/>
</dbReference>
<feature type="compositionally biased region" description="Basic and acidic residues" evidence="1">
    <location>
        <begin position="583"/>
        <end position="595"/>
    </location>
</feature>
<keyword evidence="2" id="KW-0472">Membrane</keyword>
<keyword evidence="2" id="KW-0812">Transmembrane</keyword>
<keyword evidence="3" id="KW-0732">Signal</keyword>
<feature type="compositionally biased region" description="Low complexity" evidence="1">
    <location>
        <begin position="645"/>
        <end position="658"/>
    </location>
</feature>
<keyword evidence="2" id="KW-1133">Transmembrane helix</keyword>
<organism evidence="5">
    <name type="scientific">Candidatus Kentrum sp. LFY</name>
    <dbReference type="NCBI Taxonomy" id="2126342"/>
    <lineage>
        <taxon>Bacteria</taxon>
        <taxon>Pseudomonadati</taxon>
        <taxon>Pseudomonadota</taxon>
        <taxon>Gammaproteobacteria</taxon>
        <taxon>Candidatus Kentrum</taxon>
    </lineage>
</organism>
<evidence type="ECO:0000256" key="1">
    <source>
        <dbReference type="SAM" id="MobiDB-lite"/>
    </source>
</evidence>
<dbReference type="AlphaFoldDB" id="A0A450U6A2"/>